<keyword evidence="1" id="KW-0472">Membrane</keyword>
<feature type="domain" description="Acyltransferase 3" evidence="2">
    <location>
        <begin position="33"/>
        <end position="334"/>
    </location>
</feature>
<dbReference type="STRING" id="377629.TERTU_3993"/>
<reference evidence="3 4" key="1">
    <citation type="journal article" date="2009" name="PLoS ONE">
        <title>The complete genome of Teredinibacter turnerae T7901: an intracellular endosymbiont of marine wood-boring bivalves (shipworms).</title>
        <authorList>
            <person name="Yang J.C."/>
            <person name="Madupu R."/>
            <person name="Durkin A.S."/>
            <person name="Ekborg N.A."/>
            <person name="Pedamallu C.S."/>
            <person name="Hostetler J.B."/>
            <person name="Radune D."/>
            <person name="Toms B.S."/>
            <person name="Henrissat B."/>
            <person name="Coutinho P.M."/>
            <person name="Schwarz S."/>
            <person name="Field L."/>
            <person name="Trindade-Silva A.E."/>
            <person name="Soares C.A.G."/>
            <person name="Elshahawi S."/>
            <person name="Hanora A."/>
            <person name="Schmidt E.W."/>
            <person name="Haygood M.G."/>
            <person name="Posfai J."/>
            <person name="Benner J."/>
            <person name="Madinger C."/>
            <person name="Nove J."/>
            <person name="Anton B."/>
            <person name="Chaudhary K."/>
            <person name="Foster J."/>
            <person name="Holman A."/>
            <person name="Kumar S."/>
            <person name="Lessard P.A."/>
            <person name="Luyten Y.A."/>
            <person name="Slatko B."/>
            <person name="Wood N."/>
            <person name="Wu B."/>
            <person name="Teplitski M."/>
            <person name="Mougous J.D."/>
            <person name="Ward N."/>
            <person name="Eisen J.A."/>
            <person name="Badger J.H."/>
            <person name="Distel D.L."/>
        </authorList>
    </citation>
    <scope>NUCLEOTIDE SEQUENCE [LARGE SCALE GENOMIC DNA]</scope>
    <source>
        <strain evidence="4">ATCC 39867 / T7901</strain>
    </source>
</reference>
<feature type="transmembrane region" description="Helical" evidence="1">
    <location>
        <begin position="319"/>
        <end position="338"/>
    </location>
</feature>
<protein>
    <submittedName>
        <fullName evidence="3">Membrane protein</fullName>
    </submittedName>
</protein>
<dbReference type="RefSeq" id="WP_015817692.1">
    <property type="nucleotide sequence ID" value="NC_012997.1"/>
</dbReference>
<gene>
    <name evidence="3" type="ordered locus">TERTU_3993</name>
</gene>
<evidence type="ECO:0000259" key="2">
    <source>
        <dbReference type="Pfam" id="PF01757"/>
    </source>
</evidence>
<dbReference type="OrthoDB" id="6064642at2"/>
<dbReference type="EMBL" id="CP001614">
    <property type="protein sequence ID" value="ACR11580.1"/>
    <property type="molecule type" value="Genomic_DNA"/>
</dbReference>
<evidence type="ECO:0000313" key="4">
    <source>
        <dbReference type="Proteomes" id="UP000009080"/>
    </source>
</evidence>
<feature type="transmembrane region" description="Helical" evidence="1">
    <location>
        <begin position="279"/>
        <end position="299"/>
    </location>
</feature>
<organism evidence="3 4">
    <name type="scientific">Teredinibacter turnerae (strain ATCC 39867 / T7901)</name>
    <dbReference type="NCBI Taxonomy" id="377629"/>
    <lineage>
        <taxon>Bacteria</taxon>
        <taxon>Pseudomonadati</taxon>
        <taxon>Pseudomonadota</taxon>
        <taxon>Gammaproteobacteria</taxon>
        <taxon>Cellvibrionales</taxon>
        <taxon>Cellvibrionaceae</taxon>
        <taxon>Teredinibacter</taxon>
    </lineage>
</organism>
<sequence>MLIAQGKSLAYASTQATPLESYQARVAHYSTTIKLCRVLCIFFMTYVHIHLFKDPALQSSPIYLTITTFLRDIIGRSSVPLLSVISGFLVVGYFGRKSLGSFYYGRMQVLIYPLLFWKITGLLLIIAMDGWRTPTLNNFFPLTGHGGYPHLTFLRDLFVVCLLSPLLFWLVRRFYFSFLVIFIACIYMDFSPIILRSQILGFFVLGIAIAIKPFPPMPTLKYLVPVGFIAVSVLLVLFKLELTTIDIKALPHFDDLVLRPICAYTMFVVALEVAKTKHLAAILVWLEPAVFLLFLSHFAFGNVFKGIFTNLPIVYTPTIYTAVILIIPVLCFVAAIIIKRLLSFVPKNLSVWVAGK</sequence>
<dbReference type="InterPro" id="IPR002656">
    <property type="entry name" value="Acyl_transf_3_dom"/>
</dbReference>
<feature type="transmembrane region" description="Helical" evidence="1">
    <location>
        <begin position="256"/>
        <end position="274"/>
    </location>
</feature>
<feature type="transmembrane region" description="Helical" evidence="1">
    <location>
        <begin position="199"/>
        <end position="215"/>
    </location>
</feature>
<dbReference type="eggNOG" id="COG3594">
    <property type="taxonomic scope" value="Bacteria"/>
</dbReference>
<feature type="transmembrane region" description="Helical" evidence="1">
    <location>
        <begin position="107"/>
        <end position="128"/>
    </location>
</feature>
<evidence type="ECO:0000256" key="1">
    <source>
        <dbReference type="SAM" id="Phobius"/>
    </source>
</evidence>
<proteinExistence type="predicted"/>
<feature type="transmembrane region" description="Helical" evidence="1">
    <location>
        <begin position="222"/>
        <end position="240"/>
    </location>
</feature>
<dbReference type="HOGENOM" id="CLU_054154_1_0_6"/>
<feature type="transmembrane region" description="Helical" evidence="1">
    <location>
        <begin position="73"/>
        <end position="95"/>
    </location>
</feature>
<dbReference type="AlphaFoldDB" id="C5BTS0"/>
<feature type="transmembrane region" description="Helical" evidence="1">
    <location>
        <begin position="175"/>
        <end position="193"/>
    </location>
</feature>
<dbReference type="Pfam" id="PF01757">
    <property type="entry name" value="Acyl_transf_3"/>
    <property type="match status" value="1"/>
</dbReference>
<accession>C5BTS0</accession>
<feature type="transmembrane region" description="Helical" evidence="1">
    <location>
        <begin position="148"/>
        <end position="168"/>
    </location>
</feature>
<dbReference type="Proteomes" id="UP000009080">
    <property type="component" value="Chromosome"/>
</dbReference>
<keyword evidence="1" id="KW-1133">Transmembrane helix</keyword>
<keyword evidence="4" id="KW-1185">Reference proteome</keyword>
<dbReference type="KEGG" id="ttu:TERTU_3993"/>
<name>C5BTS0_TERTT</name>
<feature type="transmembrane region" description="Helical" evidence="1">
    <location>
        <begin position="35"/>
        <end position="53"/>
    </location>
</feature>
<evidence type="ECO:0000313" key="3">
    <source>
        <dbReference type="EMBL" id="ACR11580.1"/>
    </source>
</evidence>
<dbReference type="GO" id="GO:0016747">
    <property type="term" value="F:acyltransferase activity, transferring groups other than amino-acyl groups"/>
    <property type="evidence" value="ECO:0007669"/>
    <property type="project" value="InterPro"/>
</dbReference>
<keyword evidence="1" id="KW-0812">Transmembrane</keyword>